<organism evidence="3 4">
    <name type="scientific">Arachis duranensis</name>
    <name type="common">Wild peanut</name>
    <dbReference type="NCBI Taxonomy" id="130453"/>
    <lineage>
        <taxon>Eukaryota</taxon>
        <taxon>Viridiplantae</taxon>
        <taxon>Streptophyta</taxon>
        <taxon>Embryophyta</taxon>
        <taxon>Tracheophyta</taxon>
        <taxon>Spermatophyta</taxon>
        <taxon>Magnoliopsida</taxon>
        <taxon>eudicotyledons</taxon>
        <taxon>Gunneridae</taxon>
        <taxon>Pentapetalae</taxon>
        <taxon>rosids</taxon>
        <taxon>fabids</taxon>
        <taxon>Fabales</taxon>
        <taxon>Fabaceae</taxon>
        <taxon>Papilionoideae</taxon>
        <taxon>50 kb inversion clade</taxon>
        <taxon>dalbergioids sensu lato</taxon>
        <taxon>Dalbergieae</taxon>
        <taxon>Pterocarpus clade</taxon>
        <taxon>Arachis</taxon>
    </lineage>
</organism>
<keyword evidence="3" id="KW-1185">Reference proteome</keyword>
<protein>
    <submittedName>
        <fullName evidence="4">Uncharacterized protein At4g04775-like</fullName>
    </submittedName>
</protein>
<evidence type="ECO:0000313" key="3">
    <source>
        <dbReference type="Proteomes" id="UP000515211"/>
    </source>
</evidence>
<keyword evidence="2" id="KW-0472">Membrane</keyword>
<reference evidence="4" key="2">
    <citation type="submission" date="2025-08" db="UniProtKB">
        <authorList>
            <consortium name="RefSeq"/>
        </authorList>
    </citation>
    <scope>IDENTIFICATION</scope>
    <source>
        <tissue evidence="4">Whole plant</tissue>
    </source>
</reference>
<sequence length="156" mass="17582">MLRSSMMSEGSFSCTRLGGGSSWAVPGGCVRVAIAPKCYRGVYAIMYKSRTTSNPNRVFLGCPLFKAKEPYCWYFMWLDEHLKKIKAVEFEALGAVDEADRVAIEEQLLGNKDIEKKVEELERKLLSIESQKKLSLWHIIVIGVVVVVVAVCMFRV</sequence>
<dbReference type="RefSeq" id="XP_020997197.2">
    <property type="nucleotide sequence ID" value="XM_021141538.2"/>
</dbReference>
<keyword evidence="1" id="KW-0175">Coiled coil</keyword>
<keyword evidence="2" id="KW-0812">Transmembrane</keyword>
<dbReference type="AlphaFoldDB" id="A0A6P5NHV8"/>
<dbReference type="KEGG" id="adu:110280478"/>
<evidence type="ECO:0000256" key="2">
    <source>
        <dbReference type="SAM" id="Phobius"/>
    </source>
</evidence>
<reference evidence="3" key="1">
    <citation type="journal article" date="2016" name="Nat. Genet.">
        <title>The genome sequences of Arachis duranensis and Arachis ipaensis, the diploid ancestors of cultivated peanut.</title>
        <authorList>
            <person name="Bertioli D.J."/>
            <person name="Cannon S.B."/>
            <person name="Froenicke L."/>
            <person name="Huang G."/>
            <person name="Farmer A.D."/>
            <person name="Cannon E.K."/>
            <person name="Liu X."/>
            <person name="Gao D."/>
            <person name="Clevenger J."/>
            <person name="Dash S."/>
            <person name="Ren L."/>
            <person name="Moretzsohn M.C."/>
            <person name="Shirasawa K."/>
            <person name="Huang W."/>
            <person name="Vidigal B."/>
            <person name="Abernathy B."/>
            <person name="Chu Y."/>
            <person name="Niederhuth C.E."/>
            <person name="Umale P."/>
            <person name="Araujo A.C."/>
            <person name="Kozik A."/>
            <person name="Kim K.D."/>
            <person name="Burow M.D."/>
            <person name="Varshney R.K."/>
            <person name="Wang X."/>
            <person name="Zhang X."/>
            <person name="Barkley N."/>
            <person name="Guimaraes P.M."/>
            <person name="Isobe S."/>
            <person name="Guo B."/>
            <person name="Liao B."/>
            <person name="Stalker H.T."/>
            <person name="Schmitz R.J."/>
            <person name="Scheffler B.E."/>
            <person name="Leal-Bertioli S.C."/>
            <person name="Xun X."/>
            <person name="Jackson S.A."/>
            <person name="Michelmore R."/>
            <person name="Ozias-Akins P."/>
        </authorList>
    </citation>
    <scope>NUCLEOTIDE SEQUENCE [LARGE SCALE GENOMIC DNA]</scope>
    <source>
        <strain evidence="3">cv. V14167</strain>
    </source>
</reference>
<dbReference type="GeneID" id="110280478"/>
<accession>A0A6P5NHV8</accession>
<proteinExistence type="predicted"/>
<feature type="transmembrane region" description="Helical" evidence="2">
    <location>
        <begin position="134"/>
        <end position="154"/>
    </location>
</feature>
<evidence type="ECO:0000313" key="4">
    <source>
        <dbReference type="RefSeq" id="XP_020997197.2"/>
    </source>
</evidence>
<dbReference type="Proteomes" id="UP000515211">
    <property type="component" value="Chromosome 4"/>
</dbReference>
<feature type="coiled-coil region" evidence="1">
    <location>
        <begin position="104"/>
        <end position="131"/>
    </location>
</feature>
<keyword evidence="2" id="KW-1133">Transmembrane helix</keyword>
<gene>
    <name evidence="4" type="primary">LOC110280478</name>
</gene>
<name>A0A6P5NHV8_ARADU</name>
<evidence type="ECO:0000256" key="1">
    <source>
        <dbReference type="SAM" id="Coils"/>
    </source>
</evidence>